<evidence type="ECO:0000256" key="1">
    <source>
        <dbReference type="ARBA" id="ARBA00038310"/>
    </source>
</evidence>
<dbReference type="AlphaFoldDB" id="A0A6J6UHJ0"/>
<dbReference type="SUPFAM" id="SSF51556">
    <property type="entry name" value="Metallo-dependent hydrolases"/>
    <property type="match status" value="1"/>
</dbReference>
<organism evidence="3">
    <name type="scientific">freshwater metagenome</name>
    <dbReference type="NCBI Taxonomy" id="449393"/>
    <lineage>
        <taxon>unclassified sequences</taxon>
        <taxon>metagenomes</taxon>
        <taxon>ecological metagenomes</taxon>
    </lineage>
</organism>
<evidence type="ECO:0000259" key="2">
    <source>
        <dbReference type="Pfam" id="PF04909"/>
    </source>
</evidence>
<sequence>MDLSQVVPGIIDTHIHQWDPFTTPREASRLAPLYRRAPGLFERLMPVLLDRGGRELILTAQHVARAYLPADYAADVATVQTVLGVPVTDAVHVQCGWHRPDQSEETAWLDVLPFGVEGRPRLAAIVGNADPRDPEFARHLDDHAAASSRFRGIRFMTAHHPDSGVKSWIEEPGVLTSAPVLRGLAALVERGQTLDTFVFSHQLREVATLAAEYPELTIVLDHYATPIGLLGPRGKATGRTEAERLDLLARWRDDIAVVAEHQNVVAKHSGLAFPPLGHSARDLDRSRLAELVAPLVEHTTTVFGADRLVFGSNYPMDKPVARIEAILGALVDLLAPHGPDLVRKVLHDNAKRVYSL</sequence>
<name>A0A6J6UHJ0_9ZZZZ</name>
<proteinExistence type="inferred from homology"/>
<dbReference type="InterPro" id="IPR006680">
    <property type="entry name" value="Amidohydro-rel"/>
</dbReference>
<dbReference type="Gene3D" id="3.20.20.140">
    <property type="entry name" value="Metal-dependent hydrolases"/>
    <property type="match status" value="1"/>
</dbReference>
<dbReference type="InterPro" id="IPR032466">
    <property type="entry name" value="Metal_Hydrolase"/>
</dbReference>
<dbReference type="PANTHER" id="PTHR43569">
    <property type="entry name" value="AMIDOHYDROLASE"/>
    <property type="match status" value="1"/>
</dbReference>
<dbReference type="InterPro" id="IPR052350">
    <property type="entry name" value="Metallo-dep_Lactonases"/>
</dbReference>
<dbReference type="PANTHER" id="PTHR43569:SF1">
    <property type="entry name" value="BLL3371 PROTEIN"/>
    <property type="match status" value="1"/>
</dbReference>
<gene>
    <name evidence="3" type="ORF">UFOPK2761_02527</name>
</gene>
<feature type="domain" description="Amidohydrolase-related" evidence="2">
    <location>
        <begin position="11"/>
        <end position="355"/>
    </location>
</feature>
<accession>A0A6J6UHJ0</accession>
<reference evidence="3" key="1">
    <citation type="submission" date="2020-05" db="EMBL/GenBank/DDBJ databases">
        <authorList>
            <person name="Chiriac C."/>
            <person name="Salcher M."/>
            <person name="Ghai R."/>
            <person name="Kavagutti S V."/>
        </authorList>
    </citation>
    <scope>NUCLEOTIDE SEQUENCE</scope>
</reference>
<dbReference type="GO" id="GO:0016787">
    <property type="term" value="F:hydrolase activity"/>
    <property type="evidence" value="ECO:0007669"/>
    <property type="project" value="InterPro"/>
</dbReference>
<comment type="similarity">
    <text evidence="1">Belongs to the metallo-dependent hydrolases superfamily.</text>
</comment>
<dbReference type="EMBL" id="CAEZYQ010000022">
    <property type="protein sequence ID" value="CAB4759300.1"/>
    <property type="molecule type" value="Genomic_DNA"/>
</dbReference>
<dbReference type="Pfam" id="PF04909">
    <property type="entry name" value="Amidohydro_2"/>
    <property type="match status" value="1"/>
</dbReference>
<evidence type="ECO:0000313" key="3">
    <source>
        <dbReference type="EMBL" id="CAB4759300.1"/>
    </source>
</evidence>
<protein>
    <submittedName>
        <fullName evidence="3">Unannotated protein</fullName>
    </submittedName>
</protein>